<feature type="region of interest" description="Disordered" evidence="1">
    <location>
        <begin position="40"/>
        <end position="64"/>
    </location>
</feature>
<gene>
    <name evidence="2" type="ORF">E5288_WYG012243</name>
</gene>
<reference evidence="2" key="1">
    <citation type="submission" date="2019-10" db="EMBL/GenBank/DDBJ databases">
        <title>The sequence and de novo assembly of the wild yak genome.</title>
        <authorList>
            <person name="Liu Y."/>
        </authorList>
    </citation>
    <scope>NUCLEOTIDE SEQUENCE [LARGE SCALE GENOMIC DNA]</scope>
    <source>
        <strain evidence="2">WY2019</strain>
    </source>
</reference>
<accession>A0A6B0RFB2</accession>
<organism evidence="2 3">
    <name type="scientific">Bos mutus</name>
    <name type="common">wild yak</name>
    <dbReference type="NCBI Taxonomy" id="72004"/>
    <lineage>
        <taxon>Eukaryota</taxon>
        <taxon>Metazoa</taxon>
        <taxon>Chordata</taxon>
        <taxon>Craniata</taxon>
        <taxon>Vertebrata</taxon>
        <taxon>Euteleostomi</taxon>
        <taxon>Mammalia</taxon>
        <taxon>Eutheria</taxon>
        <taxon>Laurasiatheria</taxon>
        <taxon>Artiodactyla</taxon>
        <taxon>Ruminantia</taxon>
        <taxon>Pecora</taxon>
        <taxon>Bovidae</taxon>
        <taxon>Bovinae</taxon>
        <taxon>Bos</taxon>
    </lineage>
</organism>
<dbReference type="Proteomes" id="UP000322234">
    <property type="component" value="Unassembled WGS sequence"/>
</dbReference>
<evidence type="ECO:0000313" key="3">
    <source>
        <dbReference type="Proteomes" id="UP000322234"/>
    </source>
</evidence>
<comment type="caution">
    <text evidence="2">The sequence shown here is derived from an EMBL/GenBank/DDBJ whole genome shotgun (WGS) entry which is preliminary data.</text>
</comment>
<evidence type="ECO:0000256" key="1">
    <source>
        <dbReference type="SAM" id="MobiDB-lite"/>
    </source>
</evidence>
<sequence>MASPHIRRNVISISPGEVDSFLVILDVLMQQIPQDTALRPLSSTLGDEKPPLATLGSGTMAKGRFPITTQRSPVPLPPPTPSPGFPDTASFSHPIFSLPQAQLSLKADFHHIPASERPSSRVPPTCMLHMWEAPDLGVGTQGRDAVLTPMTDEALLAHGAEPLRIQLMERPTSKAQKQETAKLSLCRVARMAAVFKQASYHRNEVLRSKNGQRVQAMAAAE</sequence>
<name>A0A6B0RFB2_9CETA</name>
<dbReference type="AlphaFoldDB" id="A0A6B0RFB2"/>
<keyword evidence="3" id="KW-1185">Reference proteome</keyword>
<protein>
    <submittedName>
        <fullName evidence="2">Uncharacterized protein</fullName>
    </submittedName>
</protein>
<dbReference type="EMBL" id="VBQZ03000050">
    <property type="protein sequence ID" value="MXQ88849.1"/>
    <property type="molecule type" value="Genomic_DNA"/>
</dbReference>
<evidence type="ECO:0000313" key="2">
    <source>
        <dbReference type="EMBL" id="MXQ88849.1"/>
    </source>
</evidence>
<proteinExistence type="predicted"/>